<sequence>MQGTSLTLTKVAPKLVMSLPWEALRYLGGLQNRPLLLLPQIMQRLLLYMKLYVNVYG</sequence>
<dbReference type="EMBL" id="PDCK01000039">
    <property type="protein sequence ID" value="PRQ55851.1"/>
    <property type="molecule type" value="Genomic_DNA"/>
</dbReference>
<dbReference type="Gramene" id="PRQ55851">
    <property type="protein sequence ID" value="PRQ55851"/>
    <property type="gene ID" value="RchiOBHm_Chr1g0329171"/>
</dbReference>
<comment type="caution">
    <text evidence="1">The sequence shown here is derived from an EMBL/GenBank/DDBJ whole genome shotgun (WGS) entry which is preliminary data.</text>
</comment>
<evidence type="ECO:0000313" key="1">
    <source>
        <dbReference type="EMBL" id="PRQ55851.1"/>
    </source>
</evidence>
<reference evidence="1 2" key="1">
    <citation type="journal article" date="2018" name="Nat. Genet.">
        <title>The Rosa genome provides new insights in the design of modern roses.</title>
        <authorList>
            <person name="Bendahmane M."/>
        </authorList>
    </citation>
    <scope>NUCLEOTIDE SEQUENCE [LARGE SCALE GENOMIC DNA]</scope>
    <source>
        <strain evidence="2">cv. Old Blush</strain>
    </source>
</reference>
<protein>
    <submittedName>
        <fullName evidence="1">Uncharacterized protein</fullName>
    </submittedName>
</protein>
<dbReference type="Proteomes" id="UP000238479">
    <property type="component" value="Chromosome 1"/>
</dbReference>
<keyword evidence="2" id="KW-1185">Reference proteome</keyword>
<name>A0A2P6SB18_ROSCH</name>
<gene>
    <name evidence="1" type="ORF">RchiOBHm_Chr1g0329171</name>
</gene>
<dbReference type="AlphaFoldDB" id="A0A2P6SB18"/>
<proteinExistence type="predicted"/>
<organism evidence="1 2">
    <name type="scientific">Rosa chinensis</name>
    <name type="common">China rose</name>
    <dbReference type="NCBI Taxonomy" id="74649"/>
    <lineage>
        <taxon>Eukaryota</taxon>
        <taxon>Viridiplantae</taxon>
        <taxon>Streptophyta</taxon>
        <taxon>Embryophyta</taxon>
        <taxon>Tracheophyta</taxon>
        <taxon>Spermatophyta</taxon>
        <taxon>Magnoliopsida</taxon>
        <taxon>eudicotyledons</taxon>
        <taxon>Gunneridae</taxon>
        <taxon>Pentapetalae</taxon>
        <taxon>rosids</taxon>
        <taxon>fabids</taxon>
        <taxon>Rosales</taxon>
        <taxon>Rosaceae</taxon>
        <taxon>Rosoideae</taxon>
        <taxon>Rosoideae incertae sedis</taxon>
        <taxon>Rosa</taxon>
    </lineage>
</organism>
<accession>A0A2P6SB18</accession>
<evidence type="ECO:0000313" key="2">
    <source>
        <dbReference type="Proteomes" id="UP000238479"/>
    </source>
</evidence>